<dbReference type="EMBL" id="CP042831">
    <property type="protein sequence ID" value="QEE50029.1"/>
    <property type="molecule type" value="Genomic_DNA"/>
</dbReference>
<evidence type="ECO:0000313" key="1">
    <source>
        <dbReference type="EMBL" id="QEE50029.1"/>
    </source>
</evidence>
<evidence type="ECO:0000313" key="2">
    <source>
        <dbReference type="Proteomes" id="UP000321222"/>
    </source>
</evidence>
<dbReference type="Proteomes" id="UP000321222">
    <property type="component" value="Chromosome"/>
</dbReference>
<sequence length="160" mass="18770">MKRIALLIFVLFIGIYCRAQVKTYVCKYILDGYIEHTDYIQLTFKNDTLTKGVYCGNWDGVSFVADIETAESKDCNDSYNLKFHLKNYKFSKEPVSPYVKPDFIEPEPNDDDLPMEFHSIGREVNSYWGKVSDKKLLLKVAMWFYGSRTDELIFNRIEDE</sequence>
<accession>A0A5B9FUT8</accession>
<dbReference type="KEGG" id="fak:FUA48_10685"/>
<organism evidence="1 2">
    <name type="scientific">Flavobacterium alkalisoli</name>
    <dbReference type="NCBI Taxonomy" id="2602769"/>
    <lineage>
        <taxon>Bacteria</taxon>
        <taxon>Pseudomonadati</taxon>
        <taxon>Bacteroidota</taxon>
        <taxon>Flavobacteriia</taxon>
        <taxon>Flavobacteriales</taxon>
        <taxon>Flavobacteriaceae</taxon>
        <taxon>Flavobacterium</taxon>
    </lineage>
</organism>
<proteinExistence type="predicted"/>
<keyword evidence="2" id="KW-1185">Reference proteome</keyword>
<protein>
    <submittedName>
        <fullName evidence="1">Uncharacterized protein</fullName>
    </submittedName>
</protein>
<reference evidence="1 2" key="1">
    <citation type="submission" date="2019-08" db="EMBL/GenBank/DDBJ databases">
        <title>Flavobacterium alkalisoli sp. nov., isolated from rhizosphere soil of Suaeda salsa.</title>
        <authorList>
            <person name="Sun J.-Q."/>
            <person name="Xu L."/>
        </authorList>
    </citation>
    <scope>NUCLEOTIDE SEQUENCE [LARGE SCALE GENOMIC DNA]</scope>
    <source>
        <strain evidence="1 2">XS-5</strain>
    </source>
</reference>
<name>A0A5B9FUT8_9FLAO</name>
<dbReference type="OrthoDB" id="9991036at2"/>
<dbReference type="RefSeq" id="WP_147583520.1">
    <property type="nucleotide sequence ID" value="NZ_CP042831.1"/>
</dbReference>
<gene>
    <name evidence="1" type="ORF">FUA48_10685</name>
</gene>
<dbReference type="AlphaFoldDB" id="A0A5B9FUT8"/>